<keyword evidence="2" id="KW-0472">Membrane</keyword>
<dbReference type="EMBL" id="CALNXJ010000019">
    <property type="protein sequence ID" value="CAH3123244.1"/>
    <property type="molecule type" value="Genomic_DNA"/>
</dbReference>
<evidence type="ECO:0000256" key="1">
    <source>
        <dbReference type="SAM" id="MobiDB-lite"/>
    </source>
</evidence>
<feature type="compositionally biased region" description="Low complexity" evidence="1">
    <location>
        <begin position="252"/>
        <end position="268"/>
    </location>
</feature>
<evidence type="ECO:0000313" key="3">
    <source>
        <dbReference type="EMBL" id="CAH3123244.1"/>
    </source>
</evidence>
<keyword evidence="2" id="KW-0812">Transmembrane</keyword>
<organism evidence="3 4">
    <name type="scientific">Pocillopora meandrina</name>
    <dbReference type="NCBI Taxonomy" id="46732"/>
    <lineage>
        <taxon>Eukaryota</taxon>
        <taxon>Metazoa</taxon>
        <taxon>Cnidaria</taxon>
        <taxon>Anthozoa</taxon>
        <taxon>Hexacorallia</taxon>
        <taxon>Scleractinia</taxon>
        <taxon>Astrocoeniina</taxon>
        <taxon>Pocilloporidae</taxon>
        <taxon>Pocillopora</taxon>
    </lineage>
</organism>
<sequence length="320" mass="35277">MAFISALLHESIRTNGTEAKEFCYDTPFNVSCEILKGAYGTVDFVQWKAYDPRRSHWALFGYCNREMRCEIKRALLSNGIQVLQVVKATITLRASSKTSTDNQSRLRCRVDFESHTPLPHEVTINFVYCITAHKTDGEVNLSKFLESIIPWKEVDDARLFDIEGIEFAYCKSKVCVRNKSSPFSVLWNRTTVQSGSLFLTGIEESDSGLRMKAKTVSATSTRLYTIKVLVNSSQGQNSLTPTALPITGTANSSPGSSSSGPTGSPSESFAGHPTKSIVGSPSKSAAASTTQCIVRAIVTIFLAVLVPVIFIWWRLRWNGP</sequence>
<comment type="caution">
    <text evidence="3">The sequence shown here is derived from an EMBL/GenBank/DDBJ whole genome shotgun (WGS) entry which is preliminary data.</text>
</comment>
<keyword evidence="2" id="KW-1133">Transmembrane helix</keyword>
<reference evidence="3 4" key="1">
    <citation type="submission" date="2022-05" db="EMBL/GenBank/DDBJ databases">
        <authorList>
            <consortium name="Genoscope - CEA"/>
            <person name="William W."/>
        </authorList>
    </citation>
    <scope>NUCLEOTIDE SEQUENCE [LARGE SCALE GENOMIC DNA]</scope>
</reference>
<feature type="transmembrane region" description="Helical" evidence="2">
    <location>
        <begin position="293"/>
        <end position="313"/>
    </location>
</feature>
<gene>
    <name evidence="3" type="ORF">PMEA_00009541</name>
</gene>
<name>A0AAU9WRF4_9CNID</name>
<feature type="region of interest" description="Disordered" evidence="1">
    <location>
        <begin position="241"/>
        <end position="282"/>
    </location>
</feature>
<evidence type="ECO:0000313" key="4">
    <source>
        <dbReference type="Proteomes" id="UP001159428"/>
    </source>
</evidence>
<protein>
    <submittedName>
        <fullName evidence="3">Uncharacterized protein</fullName>
    </submittedName>
</protein>
<accession>A0AAU9WRF4</accession>
<dbReference type="AlphaFoldDB" id="A0AAU9WRF4"/>
<dbReference type="Proteomes" id="UP001159428">
    <property type="component" value="Unassembled WGS sequence"/>
</dbReference>
<proteinExistence type="predicted"/>
<keyword evidence="4" id="KW-1185">Reference proteome</keyword>
<evidence type="ECO:0000256" key="2">
    <source>
        <dbReference type="SAM" id="Phobius"/>
    </source>
</evidence>